<evidence type="ECO:0000313" key="12">
    <source>
        <dbReference type="Proteomes" id="UP000809789"/>
    </source>
</evidence>
<dbReference type="PROSITE" id="PS51322">
    <property type="entry name" value="UEV"/>
    <property type="match status" value="1"/>
</dbReference>
<organism evidence="11 12">
    <name type="scientific">Elsinoe batatas</name>
    <dbReference type="NCBI Taxonomy" id="2601811"/>
    <lineage>
        <taxon>Eukaryota</taxon>
        <taxon>Fungi</taxon>
        <taxon>Dikarya</taxon>
        <taxon>Ascomycota</taxon>
        <taxon>Pezizomycotina</taxon>
        <taxon>Dothideomycetes</taxon>
        <taxon>Dothideomycetidae</taxon>
        <taxon>Myriangiales</taxon>
        <taxon>Elsinoaceae</taxon>
        <taxon>Elsinoe</taxon>
    </lineage>
</organism>
<evidence type="ECO:0000256" key="6">
    <source>
        <dbReference type="ARBA" id="ARBA00023054"/>
    </source>
</evidence>
<dbReference type="PANTHER" id="PTHR23306:SF3">
    <property type="entry name" value="TUMOR SUPPRESSOR PROTEIN 101"/>
    <property type="match status" value="1"/>
</dbReference>
<evidence type="ECO:0000259" key="10">
    <source>
        <dbReference type="PROSITE" id="PS51322"/>
    </source>
</evidence>
<keyword evidence="12" id="KW-1185">Reference proteome</keyword>
<feature type="compositionally biased region" description="Low complexity" evidence="8">
    <location>
        <begin position="285"/>
        <end position="295"/>
    </location>
</feature>
<feature type="compositionally biased region" description="Low complexity" evidence="8">
    <location>
        <begin position="159"/>
        <end position="170"/>
    </location>
</feature>
<name>A0A8K0L366_9PEZI</name>
<feature type="domain" description="UEV" evidence="10">
    <location>
        <begin position="6"/>
        <end position="158"/>
    </location>
</feature>
<comment type="similarity">
    <text evidence="2">Belongs to the ubiquitin-conjugating enzyme family. UEV subfamily.</text>
</comment>
<evidence type="ECO:0000256" key="8">
    <source>
        <dbReference type="SAM" id="MobiDB-lite"/>
    </source>
</evidence>
<evidence type="ECO:0000256" key="5">
    <source>
        <dbReference type="ARBA" id="ARBA00022927"/>
    </source>
</evidence>
<sequence>MAQVPNSTLVWLWDQLQQYAQARVAYNDIATTLANHPSFQPRTDTYHFESGRPALLVCLSGTIPVDFRGRQYRYPVELWIPQEYGQPGVGIISYVRPSAGKESAPGMMVRPGQHIAVDGRIYHPYLRDWGLRSRSSIVEFLQILQGIFAKEPPIVAVAQPRQGQPSQSSGTPAVPPKRQSINASTPAGIEHMSGPGPPPLPSKPGRSEPSTSQPMNSRSYDGNGPPLPPLPREALHQRSGSADYSNGNSTPQPRININGPPPLPVKQNGAPFSPAQPFALGTNGVPSPISPVSPIHRAELPASRYDRPAPPPQGQGQGRPPVGLQYQGPPQQGPPAQQIYQQPQYQHQRQGSIPRSAPPLQQFQQHPQHQRYPSQQQAIPPPQQQSKPAAPAPDLLTDPFDISLAAPLQTGPAPPIPPNPEKEHLLALLSTSLTTLAASRITQSQSALAPLTTQRQALLSAHASLQAEIAQLQHLEASLATNEHILHQSIRDCTALIESSKKMPQPNIDEVLVAPTVAAQQLWNLCAEEAAIREALWCMQRAVGAGRVSGAEFVRSTRALAREAFLKMALARKVARGLGLEVKGR</sequence>
<feature type="compositionally biased region" description="Low complexity" evidence="8">
    <location>
        <begin position="373"/>
        <end position="393"/>
    </location>
</feature>
<keyword evidence="5 7" id="KW-0653">Protein transport</keyword>
<evidence type="ECO:0000313" key="11">
    <source>
        <dbReference type="EMBL" id="KAG8628085.1"/>
    </source>
</evidence>
<feature type="compositionally biased region" description="Polar residues" evidence="8">
    <location>
        <begin position="238"/>
        <end position="255"/>
    </location>
</feature>
<evidence type="ECO:0008006" key="13">
    <source>
        <dbReference type="Google" id="ProtNLM"/>
    </source>
</evidence>
<evidence type="ECO:0000256" key="7">
    <source>
        <dbReference type="PROSITE-ProRule" id="PRU00644"/>
    </source>
</evidence>
<dbReference type="GO" id="GO:0000813">
    <property type="term" value="C:ESCRT I complex"/>
    <property type="evidence" value="ECO:0007669"/>
    <property type="project" value="TreeGrafter"/>
</dbReference>
<dbReference type="GO" id="GO:0043162">
    <property type="term" value="P:ubiquitin-dependent protein catabolic process via the multivesicular body sorting pathway"/>
    <property type="evidence" value="ECO:0007669"/>
    <property type="project" value="UniProtKB-ARBA"/>
</dbReference>
<comment type="caution">
    <text evidence="11">The sequence shown here is derived from an EMBL/GenBank/DDBJ whole genome shotgun (WGS) entry which is preliminary data.</text>
</comment>
<dbReference type="CDD" id="cd11685">
    <property type="entry name" value="UEV_TSG101-like"/>
    <property type="match status" value="1"/>
</dbReference>
<reference evidence="11" key="1">
    <citation type="submission" date="2021-07" db="EMBL/GenBank/DDBJ databases">
        <title>Elsinoe batatas strain:CRI-CJ2 Genome sequencing and assembly.</title>
        <authorList>
            <person name="Huang L."/>
        </authorList>
    </citation>
    <scope>NUCLEOTIDE SEQUENCE</scope>
    <source>
        <strain evidence="11">CRI-CJ2</strain>
    </source>
</reference>
<dbReference type="Proteomes" id="UP000809789">
    <property type="component" value="Unassembled WGS sequence"/>
</dbReference>
<keyword evidence="4" id="KW-0967">Endosome</keyword>
<evidence type="ECO:0000256" key="2">
    <source>
        <dbReference type="ARBA" id="ARBA00009594"/>
    </source>
</evidence>
<feature type="compositionally biased region" description="Polar residues" evidence="8">
    <location>
        <begin position="210"/>
        <end position="220"/>
    </location>
</feature>
<dbReference type="GO" id="GO:0072666">
    <property type="term" value="P:establishment of protein localization to vacuole"/>
    <property type="evidence" value="ECO:0007669"/>
    <property type="project" value="UniProtKB-ARBA"/>
</dbReference>
<comment type="subcellular location">
    <subcellularLocation>
        <location evidence="1">Endosome</location>
    </subcellularLocation>
</comment>
<dbReference type="InterPro" id="IPR016135">
    <property type="entry name" value="UBQ-conjugating_enzyme/RWD"/>
</dbReference>
<dbReference type="GO" id="GO:0006886">
    <property type="term" value="P:intracellular protein transport"/>
    <property type="evidence" value="ECO:0007669"/>
    <property type="project" value="UniProtKB-ARBA"/>
</dbReference>
<dbReference type="GO" id="GO:0043130">
    <property type="term" value="F:ubiquitin binding"/>
    <property type="evidence" value="ECO:0007669"/>
    <property type="project" value="TreeGrafter"/>
</dbReference>
<dbReference type="Pfam" id="PF05743">
    <property type="entry name" value="UEV"/>
    <property type="match status" value="1"/>
</dbReference>
<dbReference type="PROSITE" id="PS51312">
    <property type="entry name" value="SB"/>
    <property type="match status" value="1"/>
</dbReference>
<evidence type="ECO:0000256" key="3">
    <source>
        <dbReference type="ARBA" id="ARBA00022448"/>
    </source>
</evidence>
<dbReference type="Pfam" id="PF09454">
    <property type="entry name" value="Vps23_core"/>
    <property type="match status" value="1"/>
</dbReference>
<dbReference type="EMBL" id="JAESVG020000004">
    <property type="protein sequence ID" value="KAG8628085.1"/>
    <property type="molecule type" value="Genomic_DNA"/>
</dbReference>
<keyword evidence="6" id="KW-0175">Coiled coil</keyword>
<protein>
    <recommendedName>
        <fullName evidence="13">UEV domain-containing protein</fullName>
    </recommendedName>
</protein>
<dbReference type="InterPro" id="IPR052070">
    <property type="entry name" value="ESCRT-I_UEV_domain"/>
</dbReference>
<feature type="domain" description="SB" evidence="9">
    <location>
        <begin position="516"/>
        <end position="584"/>
    </location>
</feature>
<dbReference type="Gene3D" id="6.10.140.820">
    <property type="match status" value="1"/>
</dbReference>
<keyword evidence="3 7" id="KW-0813">Transport</keyword>
<dbReference type="AlphaFoldDB" id="A0A8K0L366"/>
<feature type="region of interest" description="Disordered" evidence="8">
    <location>
        <begin position="159"/>
        <end position="398"/>
    </location>
</feature>
<feature type="compositionally biased region" description="Basic and acidic residues" evidence="8">
    <location>
        <begin position="296"/>
        <end position="307"/>
    </location>
</feature>
<accession>A0A8K0L366</accession>
<evidence type="ECO:0000256" key="1">
    <source>
        <dbReference type="ARBA" id="ARBA00004177"/>
    </source>
</evidence>
<dbReference type="InterPro" id="IPR037202">
    <property type="entry name" value="ESCRT_assembly_dom"/>
</dbReference>
<dbReference type="SUPFAM" id="SSF140111">
    <property type="entry name" value="Endosomal sorting complex assembly domain"/>
    <property type="match status" value="1"/>
</dbReference>
<dbReference type="SUPFAM" id="SSF54495">
    <property type="entry name" value="UBC-like"/>
    <property type="match status" value="1"/>
</dbReference>
<gene>
    <name evidence="11" type="ORF">KVT40_003958</name>
</gene>
<feature type="compositionally biased region" description="Low complexity" evidence="8">
    <location>
        <begin position="318"/>
        <end position="351"/>
    </location>
</feature>
<proteinExistence type="inferred from homology"/>
<evidence type="ECO:0000259" key="9">
    <source>
        <dbReference type="PROSITE" id="PS51312"/>
    </source>
</evidence>
<dbReference type="Gene3D" id="3.10.110.10">
    <property type="entry name" value="Ubiquitin Conjugating Enzyme"/>
    <property type="match status" value="1"/>
</dbReference>
<dbReference type="PANTHER" id="PTHR23306">
    <property type="entry name" value="TUMOR SUSCEPTIBILITY GENE 101 PROTEIN-RELATED"/>
    <property type="match status" value="1"/>
</dbReference>
<dbReference type="InterPro" id="IPR017916">
    <property type="entry name" value="SB_dom"/>
</dbReference>
<evidence type="ECO:0000256" key="4">
    <source>
        <dbReference type="ARBA" id="ARBA00022753"/>
    </source>
</evidence>
<dbReference type="InterPro" id="IPR008883">
    <property type="entry name" value="UEV_N"/>
</dbReference>
<dbReference type="OrthoDB" id="306304at2759"/>
<feature type="compositionally biased region" description="Low complexity" evidence="8">
    <location>
        <begin position="358"/>
        <end position="367"/>
    </location>
</feature>